<sequence length="356" mass="39576">MRTTTFEQAKNRELQLMRNLEDTEKRARKIALLAPMGLYDLSVDGTLFGQKRNTLADDAEYGGGEEVYLSFAVKDSGQGIATHRASNVFDKFVQASKRTHIKYGGSGLGGLFISRELAEIQGGYIGVGSVKGRKPESSLCEFSILLVEDNLVNQKVAKQLRKAGCTVKVANHGGEAVDFLLRMYGREPRYTCKDDPFNPSNQRISNNSLAPSPGYSTPVDKSRSPSISIDPLCGTFPQHLDCILMDWEMSVLDGLEATKQIRNLEREEKIGYPNQRKHFVLGITANARSEQIQRAKQAGVDEVVPKPFKVADILARIEEELSRTRMKNEKGIQGDEEVGNDLLIPEGYLDGFGFYF</sequence>
<organism evidence="5 6">
    <name type="scientific">Phaeomoniella chlamydospora</name>
    <name type="common">Phaeoacremonium chlamydosporum</name>
    <dbReference type="NCBI Taxonomy" id="158046"/>
    <lineage>
        <taxon>Eukaryota</taxon>
        <taxon>Fungi</taxon>
        <taxon>Dikarya</taxon>
        <taxon>Ascomycota</taxon>
        <taxon>Pezizomycotina</taxon>
        <taxon>Eurotiomycetes</taxon>
        <taxon>Chaetothyriomycetidae</taxon>
        <taxon>Phaeomoniellales</taxon>
        <taxon>Phaeomoniellaceae</taxon>
        <taxon>Phaeomoniella</taxon>
    </lineage>
</organism>
<feature type="modified residue" description="4-aspartylphosphate" evidence="2">
    <location>
        <position position="246"/>
    </location>
</feature>
<keyword evidence="5" id="KW-0418">Kinase</keyword>
<dbReference type="InterPro" id="IPR003594">
    <property type="entry name" value="HATPase_dom"/>
</dbReference>
<dbReference type="Pfam" id="PF02518">
    <property type="entry name" value="HATPase_c"/>
    <property type="match status" value="1"/>
</dbReference>
<reference evidence="5 6" key="2">
    <citation type="submission" date="2015-05" db="EMBL/GenBank/DDBJ databases">
        <authorList>
            <person name="Morales-Cruz A."/>
            <person name="Amrine K.C."/>
            <person name="Cantu D."/>
        </authorList>
    </citation>
    <scope>NUCLEOTIDE SEQUENCE [LARGE SCALE GENOMIC DNA]</scope>
    <source>
        <strain evidence="5">UCRPC4</strain>
    </source>
</reference>
<dbReference type="InterPro" id="IPR050956">
    <property type="entry name" value="2C_system_His_kinase"/>
</dbReference>
<dbReference type="InterPro" id="IPR001789">
    <property type="entry name" value="Sig_transdc_resp-reg_receiver"/>
</dbReference>
<feature type="domain" description="Response regulatory" evidence="4">
    <location>
        <begin position="143"/>
        <end position="321"/>
    </location>
</feature>
<accession>A0A0G2GNU6</accession>
<dbReference type="Gene3D" id="3.40.50.2300">
    <property type="match status" value="1"/>
</dbReference>
<dbReference type="CDD" id="cd17546">
    <property type="entry name" value="REC_hyHK_CKI1_RcsC-like"/>
    <property type="match status" value="1"/>
</dbReference>
<dbReference type="InterPro" id="IPR011006">
    <property type="entry name" value="CheY-like_superfamily"/>
</dbReference>
<dbReference type="InterPro" id="IPR036890">
    <property type="entry name" value="HATPase_C_sf"/>
</dbReference>
<feature type="compositionally biased region" description="Polar residues" evidence="3">
    <location>
        <begin position="198"/>
        <end position="210"/>
    </location>
</feature>
<name>A0A0G2GNU6_PHACM</name>
<comment type="caution">
    <text evidence="5">The sequence shown here is derived from an EMBL/GenBank/DDBJ whole genome shotgun (WGS) entry which is preliminary data.</text>
</comment>
<dbReference type="EMBL" id="LCWF01000050">
    <property type="protein sequence ID" value="KKY25083.1"/>
    <property type="molecule type" value="Genomic_DNA"/>
</dbReference>
<gene>
    <name evidence="5" type="ORF">UCRPC4_g02140</name>
</gene>
<evidence type="ECO:0000259" key="4">
    <source>
        <dbReference type="PROSITE" id="PS50110"/>
    </source>
</evidence>
<dbReference type="PANTHER" id="PTHR43719:SF31">
    <property type="entry name" value="HISTIDINE KINASE"/>
    <property type="match status" value="1"/>
</dbReference>
<dbReference type="GO" id="GO:0016301">
    <property type="term" value="F:kinase activity"/>
    <property type="evidence" value="ECO:0007669"/>
    <property type="project" value="UniProtKB-KW"/>
</dbReference>
<evidence type="ECO:0000256" key="2">
    <source>
        <dbReference type="PROSITE-ProRule" id="PRU00169"/>
    </source>
</evidence>
<dbReference type="SMART" id="SM00448">
    <property type="entry name" value="REC"/>
    <property type="match status" value="1"/>
</dbReference>
<protein>
    <submittedName>
        <fullName evidence="5">Putative histidine kinase m3ypp</fullName>
    </submittedName>
</protein>
<feature type="region of interest" description="Disordered" evidence="3">
    <location>
        <begin position="192"/>
        <end position="225"/>
    </location>
</feature>
<dbReference type="SUPFAM" id="SSF55874">
    <property type="entry name" value="ATPase domain of HSP90 chaperone/DNA topoisomerase II/histidine kinase"/>
    <property type="match status" value="1"/>
</dbReference>
<dbReference type="AlphaFoldDB" id="A0A0G2GNU6"/>
<dbReference type="PANTHER" id="PTHR43719">
    <property type="entry name" value="TWO-COMPONENT HISTIDINE KINASE"/>
    <property type="match status" value="1"/>
</dbReference>
<evidence type="ECO:0000256" key="3">
    <source>
        <dbReference type="SAM" id="MobiDB-lite"/>
    </source>
</evidence>
<dbReference type="Gene3D" id="3.30.565.10">
    <property type="entry name" value="Histidine kinase-like ATPase, C-terminal domain"/>
    <property type="match status" value="1"/>
</dbReference>
<evidence type="ECO:0000256" key="1">
    <source>
        <dbReference type="ARBA" id="ARBA00022553"/>
    </source>
</evidence>
<keyword evidence="6" id="KW-1185">Reference proteome</keyword>
<dbReference type="GO" id="GO:0000160">
    <property type="term" value="P:phosphorelay signal transduction system"/>
    <property type="evidence" value="ECO:0007669"/>
    <property type="project" value="InterPro"/>
</dbReference>
<dbReference type="Proteomes" id="UP000053317">
    <property type="component" value="Unassembled WGS sequence"/>
</dbReference>
<dbReference type="Pfam" id="PF00072">
    <property type="entry name" value="Response_reg"/>
    <property type="match status" value="1"/>
</dbReference>
<keyword evidence="5" id="KW-0808">Transferase</keyword>
<dbReference type="PROSITE" id="PS50110">
    <property type="entry name" value="RESPONSE_REGULATORY"/>
    <property type="match status" value="1"/>
</dbReference>
<evidence type="ECO:0000313" key="5">
    <source>
        <dbReference type="EMBL" id="KKY25083.1"/>
    </source>
</evidence>
<proteinExistence type="predicted"/>
<dbReference type="SUPFAM" id="SSF52172">
    <property type="entry name" value="CheY-like"/>
    <property type="match status" value="1"/>
</dbReference>
<reference evidence="5 6" key="1">
    <citation type="submission" date="2015-05" db="EMBL/GenBank/DDBJ databases">
        <title>Distinctive expansion of gene families associated with plant cell wall degradation and secondary metabolism in the genomes of grapevine trunk pathogens.</title>
        <authorList>
            <person name="Lawrence D.P."/>
            <person name="Travadon R."/>
            <person name="Rolshausen P.E."/>
            <person name="Baumgartner K."/>
        </authorList>
    </citation>
    <scope>NUCLEOTIDE SEQUENCE [LARGE SCALE GENOMIC DNA]</scope>
    <source>
        <strain evidence="5">UCRPC4</strain>
    </source>
</reference>
<keyword evidence="1 2" id="KW-0597">Phosphoprotein</keyword>
<dbReference type="OrthoDB" id="303614at2759"/>
<evidence type="ECO:0000313" key="6">
    <source>
        <dbReference type="Proteomes" id="UP000053317"/>
    </source>
</evidence>